<dbReference type="AlphaFoldDB" id="A0A1R3J0C1"/>
<protein>
    <submittedName>
        <fullName evidence="1">Trk active potasium channel</fullName>
    </submittedName>
</protein>
<evidence type="ECO:0000313" key="1">
    <source>
        <dbReference type="EMBL" id="OMO88271.1"/>
    </source>
</evidence>
<reference evidence="2" key="1">
    <citation type="submission" date="2013-09" db="EMBL/GenBank/DDBJ databases">
        <title>Corchorus olitorius genome sequencing.</title>
        <authorList>
            <person name="Alam M."/>
            <person name="Haque M.S."/>
            <person name="Islam M.S."/>
            <person name="Emdad E.M."/>
            <person name="Islam M.M."/>
            <person name="Ahmed B."/>
            <person name="Halim A."/>
            <person name="Hossen Q.M.M."/>
            <person name="Hossain M.Z."/>
            <person name="Ahmed R."/>
            <person name="Khan M.M."/>
            <person name="Islam R."/>
            <person name="Rashid M.M."/>
            <person name="Khan S.A."/>
            <person name="Rahman M.S."/>
            <person name="Alam M."/>
            <person name="Yahiya A.S."/>
            <person name="Khan M.S."/>
            <person name="Azam M.S."/>
            <person name="Haque T."/>
            <person name="Lashkar M.Z.H."/>
            <person name="Akhand A.I."/>
            <person name="Morshed G."/>
            <person name="Roy S."/>
            <person name="Uddin K.S."/>
            <person name="Rabeya T."/>
            <person name="Hossain A.S."/>
            <person name="Chowdhury A."/>
            <person name="Snigdha A.R."/>
            <person name="Mortoza M.S."/>
            <person name="Matin S.A."/>
            <person name="Hoque S.M.E."/>
            <person name="Islam M.K."/>
            <person name="Roy D.K."/>
            <person name="Haider R."/>
            <person name="Moosa M.M."/>
            <person name="Elias S.M."/>
            <person name="Hasan A.M."/>
            <person name="Jahan S."/>
            <person name="Shafiuddin M."/>
            <person name="Mahmood N."/>
            <person name="Shommy N.S."/>
        </authorList>
    </citation>
    <scope>NUCLEOTIDE SEQUENCE [LARGE SCALE GENOMIC DNA]</scope>
    <source>
        <strain evidence="2">cv. O-4</strain>
    </source>
</reference>
<dbReference type="Proteomes" id="UP000187203">
    <property type="component" value="Unassembled WGS sequence"/>
</dbReference>
<accession>A0A1R3J0C1</accession>
<organism evidence="1 2">
    <name type="scientific">Corchorus olitorius</name>
    <dbReference type="NCBI Taxonomy" id="93759"/>
    <lineage>
        <taxon>Eukaryota</taxon>
        <taxon>Viridiplantae</taxon>
        <taxon>Streptophyta</taxon>
        <taxon>Embryophyta</taxon>
        <taxon>Tracheophyta</taxon>
        <taxon>Spermatophyta</taxon>
        <taxon>Magnoliopsida</taxon>
        <taxon>eudicotyledons</taxon>
        <taxon>Gunneridae</taxon>
        <taxon>Pentapetalae</taxon>
        <taxon>rosids</taxon>
        <taxon>malvids</taxon>
        <taxon>Malvales</taxon>
        <taxon>Malvaceae</taxon>
        <taxon>Grewioideae</taxon>
        <taxon>Apeibeae</taxon>
        <taxon>Corchorus</taxon>
    </lineage>
</organism>
<proteinExistence type="predicted"/>
<gene>
    <name evidence="1" type="ORF">COLO4_20329</name>
</gene>
<name>A0A1R3J0C1_9ROSI</name>
<sequence length="133" mass="14968">MKAEACQRPSEDSNNGRFKLNWDRVEGEDGTTTVFSDLVILRLAPDLGATWNRPKTATWRDLWRDNSGAELCLILGPMEVRNNGCVLMEEEYGARYESSLGPSQDRGDAEDLVKQSWCQMRGGVGTKTRQNQI</sequence>
<evidence type="ECO:0000313" key="2">
    <source>
        <dbReference type="Proteomes" id="UP000187203"/>
    </source>
</evidence>
<dbReference type="EMBL" id="AWUE01017123">
    <property type="protein sequence ID" value="OMO88271.1"/>
    <property type="molecule type" value="Genomic_DNA"/>
</dbReference>
<keyword evidence="2" id="KW-1185">Reference proteome</keyword>
<comment type="caution">
    <text evidence="1">The sequence shown here is derived from an EMBL/GenBank/DDBJ whole genome shotgun (WGS) entry which is preliminary data.</text>
</comment>